<keyword evidence="2" id="KW-0547">Nucleotide-binding</keyword>
<name>A0A212L719_9BACT</name>
<dbReference type="InterPro" id="IPR003593">
    <property type="entry name" value="AAA+_ATPase"/>
</dbReference>
<dbReference type="NCBIfam" id="TIGR02324">
    <property type="entry name" value="CP_lyasePhnL"/>
    <property type="match status" value="1"/>
</dbReference>
<keyword evidence="3" id="KW-0067">ATP-binding</keyword>
<dbReference type="GO" id="GO:0016887">
    <property type="term" value="F:ATP hydrolysis activity"/>
    <property type="evidence" value="ECO:0007669"/>
    <property type="project" value="InterPro"/>
</dbReference>
<reference evidence="5" key="1">
    <citation type="submission" date="2016-08" db="EMBL/GenBank/DDBJ databases">
        <authorList>
            <person name="Seilhamer J.J."/>
        </authorList>
    </citation>
    <scope>NUCLEOTIDE SEQUENCE</scope>
    <source>
        <strain evidence="5">86-1</strain>
    </source>
</reference>
<dbReference type="GO" id="GO:0005524">
    <property type="term" value="F:ATP binding"/>
    <property type="evidence" value="ECO:0007669"/>
    <property type="project" value="UniProtKB-KW"/>
</dbReference>
<dbReference type="PROSITE" id="PS00211">
    <property type="entry name" value="ABC_TRANSPORTER_1"/>
    <property type="match status" value="1"/>
</dbReference>
<dbReference type="InterPro" id="IPR003439">
    <property type="entry name" value="ABC_transporter-like_ATP-bd"/>
</dbReference>
<dbReference type="InterPro" id="IPR027417">
    <property type="entry name" value="P-loop_NTPase"/>
</dbReference>
<proteinExistence type="inferred from homology"/>
<dbReference type="AlphaFoldDB" id="A0A212L719"/>
<sequence>MHLTSSIAPAAPAAPIVGIRPGSAEGQAMLTVRNLAKTFTLHAQGGVRIEAFSNLNLEAHSGRCLVLHGPSGAGKSTLLRCLYANYKPCEGSILVRHHNGIVDMATATPRAVLEVRRETMGYVSQFLRVIPRVSTLDIVAGQCTAHGEDRNAALEKAAALLDRLNIPQRLWNLAPATFSGGEQQRVNIARGFIRHSPVLLLDEPTASLDAANKRTVITLIAEARARGSAVIGIFHDDEVREAVANTVFHLQPGNNHAS</sequence>
<feature type="domain" description="ABC transporter" evidence="4">
    <location>
        <begin position="30"/>
        <end position="258"/>
    </location>
</feature>
<dbReference type="EMBL" id="FMJC01000002">
    <property type="protein sequence ID" value="SCM73277.1"/>
    <property type="molecule type" value="Genomic_DNA"/>
</dbReference>
<dbReference type="PANTHER" id="PTHR42798:SF7">
    <property type="entry name" value="ALPHA-D-RIBOSE 1-METHYLPHOSPHONATE 5-TRIPHOSPHATE SYNTHASE SUBUNIT PHNL"/>
    <property type="match status" value="1"/>
</dbReference>
<gene>
    <name evidence="5" type="primary">phnL</name>
    <name evidence="5" type="ORF">KL86DES1_21200</name>
</gene>
<evidence type="ECO:0000256" key="1">
    <source>
        <dbReference type="ARBA" id="ARBA00005417"/>
    </source>
</evidence>
<dbReference type="InterPro" id="IPR012701">
    <property type="entry name" value="CP_lyase_PhnL"/>
</dbReference>
<dbReference type="SMART" id="SM00382">
    <property type="entry name" value="AAA"/>
    <property type="match status" value="1"/>
</dbReference>
<evidence type="ECO:0000259" key="4">
    <source>
        <dbReference type="PROSITE" id="PS50893"/>
    </source>
</evidence>
<dbReference type="Gene3D" id="3.40.50.300">
    <property type="entry name" value="P-loop containing nucleotide triphosphate hydrolases"/>
    <property type="match status" value="1"/>
</dbReference>
<dbReference type="InterPro" id="IPR017871">
    <property type="entry name" value="ABC_transporter-like_CS"/>
</dbReference>
<dbReference type="SUPFAM" id="SSF52540">
    <property type="entry name" value="P-loop containing nucleoside triphosphate hydrolases"/>
    <property type="match status" value="1"/>
</dbReference>
<organism evidence="5">
    <name type="scientific">uncultured Desulfovibrio sp</name>
    <dbReference type="NCBI Taxonomy" id="167968"/>
    <lineage>
        <taxon>Bacteria</taxon>
        <taxon>Pseudomonadati</taxon>
        <taxon>Thermodesulfobacteriota</taxon>
        <taxon>Desulfovibrionia</taxon>
        <taxon>Desulfovibrionales</taxon>
        <taxon>Desulfovibrionaceae</taxon>
        <taxon>Desulfovibrio</taxon>
        <taxon>environmental samples</taxon>
    </lineage>
</organism>
<dbReference type="GO" id="GO:0016829">
    <property type="term" value="F:lyase activity"/>
    <property type="evidence" value="ECO:0007669"/>
    <property type="project" value="UniProtKB-KW"/>
</dbReference>
<comment type="similarity">
    <text evidence="1">Belongs to the ABC transporter superfamily.</text>
</comment>
<evidence type="ECO:0000313" key="5">
    <source>
        <dbReference type="EMBL" id="SCM73277.1"/>
    </source>
</evidence>
<protein>
    <submittedName>
        <fullName evidence="5">Carbon-phosphorus lyase complex subunit</fullName>
    </submittedName>
</protein>
<dbReference type="PROSITE" id="PS50893">
    <property type="entry name" value="ABC_TRANSPORTER_2"/>
    <property type="match status" value="1"/>
</dbReference>
<accession>A0A212L719</accession>
<dbReference type="Pfam" id="PF00005">
    <property type="entry name" value="ABC_tran"/>
    <property type="match status" value="1"/>
</dbReference>
<dbReference type="PANTHER" id="PTHR42798">
    <property type="entry name" value="LIPOPROTEIN-RELEASING SYSTEM ATP-BINDING PROTEIN LOLD"/>
    <property type="match status" value="1"/>
</dbReference>
<keyword evidence="5" id="KW-0456">Lyase</keyword>
<evidence type="ECO:0000256" key="2">
    <source>
        <dbReference type="ARBA" id="ARBA00022741"/>
    </source>
</evidence>
<evidence type="ECO:0000256" key="3">
    <source>
        <dbReference type="ARBA" id="ARBA00022840"/>
    </source>
</evidence>